<keyword evidence="1" id="KW-0812">Transmembrane</keyword>
<sequence length="127" mass="14744">MGSRSDNVDEKFRNMPSLAPGVPLSRNEEIDHKFWRLFDQLDELGTKLTYKLDDLDTKLDDLDTKLDSINARQEINSEKLGDLVMLTAASLGAWWWVTTFKSSWLLWVGVAYFVYFLIRFPSKPKKP</sequence>
<accession>A0A6J5ZZE1</accession>
<evidence type="ECO:0000313" key="2">
    <source>
        <dbReference type="EMBL" id="CAB4346888.1"/>
    </source>
</evidence>
<gene>
    <name evidence="2" type="ORF">UFOPK3547_01508</name>
</gene>
<protein>
    <submittedName>
        <fullName evidence="2">Unannotated protein</fullName>
    </submittedName>
</protein>
<organism evidence="2">
    <name type="scientific">freshwater metagenome</name>
    <dbReference type="NCBI Taxonomy" id="449393"/>
    <lineage>
        <taxon>unclassified sequences</taxon>
        <taxon>metagenomes</taxon>
        <taxon>ecological metagenomes</taxon>
    </lineage>
</organism>
<proteinExistence type="predicted"/>
<name>A0A6J5ZZE1_9ZZZZ</name>
<evidence type="ECO:0000256" key="1">
    <source>
        <dbReference type="SAM" id="Phobius"/>
    </source>
</evidence>
<dbReference type="AlphaFoldDB" id="A0A6J5ZZE1"/>
<keyword evidence="1" id="KW-1133">Transmembrane helix</keyword>
<reference evidence="2" key="1">
    <citation type="submission" date="2020-05" db="EMBL/GenBank/DDBJ databases">
        <authorList>
            <person name="Chiriac C."/>
            <person name="Salcher M."/>
            <person name="Ghai R."/>
            <person name="Kavagutti S V."/>
        </authorList>
    </citation>
    <scope>NUCLEOTIDE SEQUENCE</scope>
</reference>
<feature type="transmembrane region" description="Helical" evidence="1">
    <location>
        <begin position="103"/>
        <end position="120"/>
    </location>
</feature>
<keyword evidence="1" id="KW-0472">Membrane</keyword>
<dbReference type="EMBL" id="CAESAN010000157">
    <property type="protein sequence ID" value="CAB4346888.1"/>
    <property type="molecule type" value="Genomic_DNA"/>
</dbReference>